<evidence type="ECO:0000313" key="1">
    <source>
        <dbReference type="EMBL" id="KAF7844441.1"/>
    </source>
</evidence>
<dbReference type="Proteomes" id="UP000634136">
    <property type="component" value="Unassembled WGS sequence"/>
</dbReference>
<keyword evidence="2" id="KW-1185">Reference proteome</keyword>
<reference evidence="1" key="1">
    <citation type="submission" date="2020-09" db="EMBL/GenBank/DDBJ databases">
        <title>Genome-Enabled Discovery of Anthraquinone Biosynthesis in Senna tora.</title>
        <authorList>
            <person name="Kang S.-H."/>
            <person name="Pandey R.P."/>
            <person name="Lee C.-M."/>
            <person name="Sim J.-S."/>
            <person name="Jeong J.-T."/>
            <person name="Choi B.-S."/>
            <person name="Jung M."/>
            <person name="Ginzburg D."/>
            <person name="Zhao K."/>
            <person name="Won S.Y."/>
            <person name="Oh T.-J."/>
            <person name="Yu Y."/>
            <person name="Kim N.-H."/>
            <person name="Lee O.R."/>
            <person name="Lee T.-H."/>
            <person name="Bashyal P."/>
            <person name="Kim T.-S."/>
            <person name="Lee W.-H."/>
            <person name="Kawkins C."/>
            <person name="Kim C.-K."/>
            <person name="Kim J.S."/>
            <person name="Ahn B.O."/>
            <person name="Rhee S.Y."/>
            <person name="Sohng J.K."/>
        </authorList>
    </citation>
    <scope>NUCLEOTIDE SEQUENCE</scope>
    <source>
        <tissue evidence="1">Leaf</tissue>
    </source>
</reference>
<dbReference type="EMBL" id="JAAIUW010000001">
    <property type="protein sequence ID" value="KAF7844441.1"/>
    <property type="molecule type" value="Genomic_DNA"/>
</dbReference>
<proteinExistence type="predicted"/>
<gene>
    <name evidence="1" type="ORF">G2W53_001346</name>
</gene>
<sequence>MSLLWSPKPTTLHFWKGSRDSIESSTLSFKVWLLVATIAAGASVGGGRYLASTMELLSSWGFECGIDVGGVDGSEDVVMAVSEREGFGLMTRRPKKKTLVEMCF</sequence>
<evidence type="ECO:0000313" key="2">
    <source>
        <dbReference type="Proteomes" id="UP000634136"/>
    </source>
</evidence>
<protein>
    <submittedName>
        <fullName evidence="1">Uncharacterized protein</fullName>
    </submittedName>
</protein>
<organism evidence="1 2">
    <name type="scientific">Senna tora</name>
    <dbReference type="NCBI Taxonomy" id="362788"/>
    <lineage>
        <taxon>Eukaryota</taxon>
        <taxon>Viridiplantae</taxon>
        <taxon>Streptophyta</taxon>
        <taxon>Embryophyta</taxon>
        <taxon>Tracheophyta</taxon>
        <taxon>Spermatophyta</taxon>
        <taxon>Magnoliopsida</taxon>
        <taxon>eudicotyledons</taxon>
        <taxon>Gunneridae</taxon>
        <taxon>Pentapetalae</taxon>
        <taxon>rosids</taxon>
        <taxon>fabids</taxon>
        <taxon>Fabales</taxon>
        <taxon>Fabaceae</taxon>
        <taxon>Caesalpinioideae</taxon>
        <taxon>Cassia clade</taxon>
        <taxon>Senna</taxon>
    </lineage>
</organism>
<dbReference type="AlphaFoldDB" id="A0A835CK88"/>
<comment type="caution">
    <text evidence="1">The sequence shown here is derived from an EMBL/GenBank/DDBJ whole genome shotgun (WGS) entry which is preliminary data.</text>
</comment>
<name>A0A835CK88_9FABA</name>
<accession>A0A835CK88</accession>